<sequence>MERRDFVRNMASLSLASIAINFKVVARTLITTAEYIVEQFEDKGLAHFSYAVLSGKRVILIDPQRNPQLYYDFAKKHGAAIVGVIETHPHADFVSSHLEIHQKLNVPIYASSLTKSKYPLTAFDEGQLIKLSDKVGLRSLYTPGHAPDHIAVVLYEKDKDKIVFSGDSLFLGDVGRPDLLDYSPESDKQRRHLAEMMYDTIHEKFAKLSDDVIVYPSHGAGSLCGKSIRKAPSSTIGYEKKNNYAFEKRTKAEFVEVLLSDQPFIPKYFAHDVQLNNHGASAFQPSLAVIKQLSKNYQPKDGALIVDARSAQAFQASYIAGSINIPASGSMETWLGTLVAPESKFYLIASDDASLQTALKKAASIGYEANVLGIVLYDAADGSQLAAFDKSSFRPEENKYTILDVRTSKETKNQPVFENSINIPLQEMQKRIGEIPTDKPVLIHCGSGYRSATAASLLKKHVPDAKVYDMGPAVTQFISANSTH</sequence>
<dbReference type="Pfam" id="PF00753">
    <property type="entry name" value="Lactamase_B"/>
    <property type="match status" value="1"/>
</dbReference>
<dbReference type="GO" id="GO:0050313">
    <property type="term" value="F:sulfur dioxygenase activity"/>
    <property type="evidence" value="ECO:0007669"/>
    <property type="project" value="InterPro"/>
</dbReference>
<dbReference type="SUPFAM" id="SSF52821">
    <property type="entry name" value="Rhodanese/Cell cycle control phosphatase"/>
    <property type="match status" value="2"/>
</dbReference>
<dbReference type="PROSITE" id="PS50206">
    <property type="entry name" value="RHODANESE_3"/>
    <property type="match status" value="2"/>
</dbReference>
<gene>
    <name evidence="3" type="ORF">CLV60_1075</name>
</gene>
<evidence type="ECO:0000313" key="3">
    <source>
        <dbReference type="EMBL" id="PSL27741.1"/>
    </source>
</evidence>
<dbReference type="InterPro" id="IPR036873">
    <property type="entry name" value="Rhodanese-like_dom_sf"/>
</dbReference>
<dbReference type="PANTHER" id="PTHR43084:SF1">
    <property type="entry name" value="PERSULFIDE DIOXYGENASE ETHE1, MITOCHONDRIAL"/>
    <property type="match status" value="1"/>
</dbReference>
<keyword evidence="3" id="KW-0378">Hydrolase</keyword>
<dbReference type="Gene3D" id="3.60.15.10">
    <property type="entry name" value="Ribonuclease Z/Hydroxyacylglutathione hydrolase-like"/>
    <property type="match status" value="1"/>
</dbReference>
<dbReference type="InterPro" id="IPR036866">
    <property type="entry name" value="RibonucZ/Hydroxyglut_hydro"/>
</dbReference>
<comment type="caution">
    <text evidence="3">The sequence shown here is derived from an EMBL/GenBank/DDBJ whole genome shotgun (WGS) entry which is preliminary data.</text>
</comment>
<dbReference type="InterPro" id="IPR051682">
    <property type="entry name" value="Mito_Persulfide_Diox"/>
</dbReference>
<dbReference type="CDD" id="cd07724">
    <property type="entry name" value="POD-like_MBL-fold"/>
    <property type="match status" value="1"/>
</dbReference>
<dbReference type="OrthoDB" id="9784009at2"/>
<dbReference type="AlphaFoldDB" id="A0A2P8G1A6"/>
<dbReference type="CDD" id="cd00158">
    <property type="entry name" value="RHOD"/>
    <property type="match status" value="1"/>
</dbReference>
<feature type="domain" description="Rhodanese" evidence="2">
    <location>
        <begin position="396"/>
        <end position="475"/>
    </location>
</feature>
<dbReference type="Pfam" id="PF00581">
    <property type="entry name" value="Rhodanese"/>
    <property type="match status" value="2"/>
</dbReference>
<dbReference type="InterPro" id="IPR001279">
    <property type="entry name" value="Metallo-B-lactamas"/>
</dbReference>
<evidence type="ECO:0000259" key="2">
    <source>
        <dbReference type="PROSITE" id="PS50206"/>
    </source>
</evidence>
<name>A0A2P8G1A6_9BACT</name>
<organism evidence="3 4">
    <name type="scientific">Dyadobacter jiangsuensis</name>
    <dbReference type="NCBI Taxonomy" id="1591085"/>
    <lineage>
        <taxon>Bacteria</taxon>
        <taxon>Pseudomonadati</taxon>
        <taxon>Bacteroidota</taxon>
        <taxon>Cytophagia</taxon>
        <taxon>Cytophagales</taxon>
        <taxon>Spirosomataceae</taxon>
        <taxon>Dyadobacter</taxon>
    </lineage>
</organism>
<protein>
    <submittedName>
        <fullName evidence="3">Glyoxylase-like metal-dependent hydrolase (Beta-lactamase superfamily II)</fullName>
    </submittedName>
</protein>
<dbReference type="SUPFAM" id="SSF56281">
    <property type="entry name" value="Metallo-hydrolase/oxidoreductase"/>
    <property type="match status" value="1"/>
</dbReference>
<feature type="domain" description="Rhodanese" evidence="2">
    <location>
        <begin position="299"/>
        <end position="328"/>
    </location>
</feature>
<dbReference type="GO" id="GO:0070813">
    <property type="term" value="P:hydrogen sulfide metabolic process"/>
    <property type="evidence" value="ECO:0007669"/>
    <property type="project" value="TreeGrafter"/>
</dbReference>
<reference evidence="3 4" key="1">
    <citation type="submission" date="2018-03" db="EMBL/GenBank/DDBJ databases">
        <title>Genomic Encyclopedia of Archaeal and Bacterial Type Strains, Phase II (KMG-II): from individual species to whole genera.</title>
        <authorList>
            <person name="Goeker M."/>
        </authorList>
    </citation>
    <scope>NUCLEOTIDE SEQUENCE [LARGE SCALE GENOMIC DNA]</scope>
    <source>
        <strain evidence="3 4">DSM 29057</strain>
    </source>
</reference>
<proteinExistence type="predicted"/>
<evidence type="ECO:0000313" key="4">
    <source>
        <dbReference type="Proteomes" id="UP000241964"/>
    </source>
</evidence>
<accession>A0A2P8G1A6</accession>
<keyword evidence="1" id="KW-0479">Metal-binding</keyword>
<dbReference type="SMART" id="SM00849">
    <property type="entry name" value="Lactamase_B"/>
    <property type="match status" value="1"/>
</dbReference>
<dbReference type="GO" id="GO:0046872">
    <property type="term" value="F:metal ion binding"/>
    <property type="evidence" value="ECO:0007669"/>
    <property type="project" value="UniProtKB-KW"/>
</dbReference>
<dbReference type="SMART" id="SM00450">
    <property type="entry name" value="RHOD"/>
    <property type="match status" value="2"/>
</dbReference>
<dbReference type="PANTHER" id="PTHR43084">
    <property type="entry name" value="PERSULFIDE DIOXYGENASE ETHE1"/>
    <property type="match status" value="1"/>
</dbReference>
<dbReference type="InterPro" id="IPR001763">
    <property type="entry name" value="Rhodanese-like_dom"/>
</dbReference>
<dbReference type="Proteomes" id="UP000241964">
    <property type="component" value="Unassembled WGS sequence"/>
</dbReference>
<dbReference type="InterPro" id="IPR044528">
    <property type="entry name" value="POD-like_MBL-fold"/>
</dbReference>
<dbReference type="EMBL" id="PYAS01000007">
    <property type="protein sequence ID" value="PSL27741.1"/>
    <property type="molecule type" value="Genomic_DNA"/>
</dbReference>
<evidence type="ECO:0000256" key="1">
    <source>
        <dbReference type="ARBA" id="ARBA00022723"/>
    </source>
</evidence>
<dbReference type="GO" id="GO:0016787">
    <property type="term" value="F:hydrolase activity"/>
    <property type="evidence" value="ECO:0007669"/>
    <property type="project" value="UniProtKB-KW"/>
</dbReference>
<dbReference type="Gene3D" id="3.40.250.10">
    <property type="entry name" value="Rhodanese-like domain"/>
    <property type="match status" value="2"/>
</dbReference>
<dbReference type="GO" id="GO:0006749">
    <property type="term" value="P:glutathione metabolic process"/>
    <property type="evidence" value="ECO:0007669"/>
    <property type="project" value="InterPro"/>
</dbReference>
<keyword evidence="4" id="KW-1185">Reference proteome</keyword>